<accession>A0A804NZ45</accession>
<evidence type="ECO:0000313" key="2">
    <source>
        <dbReference type="EnsemblPlants" id="Zm00001eb197060_P001"/>
    </source>
</evidence>
<evidence type="ECO:0000313" key="3">
    <source>
        <dbReference type="Proteomes" id="UP000007305"/>
    </source>
</evidence>
<organism evidence="2 3">
    <name type="scientific">Zea mays</name>
    <name type="common">Maize</name>
    <dbReference type="NCBI Taxonomy" id="4577"/>
    <lineage>
        <taxon>Eukaryota</taxon>
        <taxon>Viridiplantae</taxon>
        <taxon>Streptophyta</taxon>
        <taxon>Embryophyta</taxon>
        <taxon>Tracheophyta</taxon>
        <taxon>Spermatophyta</taxon>
        <taxon>Magnoliopsida</taxon>
        <taxon>Liliopsida</taxon>
        <taxon>Poales</taxon>
        <taxon>Poaceae</taxon>
        <taxon>PACMAD clade</taxon>
        <taxon>Panicoideae</taxon>
        <taxon>Andropogonodae</taxon>
        <taxon>Andropogoneae</taxon>
        <taxon>Tripsacinae</taxon>
        <taxon>Zea</taxon>
    </lineage>
</organism>
<dbReference type="EnsemblPlants" id="Zm00001eb197060_T001">
    <property type="protein sequence ID" value="Zm00001eb197060_P001"/>
    <property type="gene ID" value="Zm00001eb197060"/>
</dbReference>
<reference evidence="2" key="3">
    <citation type="submission" date="2021-05" db="UniProtKB">
        <authorList>
            <consortium name="EnsemblPlants"/>
        </authorList>
    </citation>
    <scope>IDENTIFICATION</scope>
    <source>
        <strain evidence="2">cv. B73</strain>
    </source>
</reference>
<name>A0A804NZ45_MAIZE</name>
<dbReference type="InParanoid" id="A0A804NZ45"/>
<gene>
    <name evidence="2" type="primary">LOC103654348</name>
</gene>
<evidence type="ECO:0000256" key="1">
    <source>
        <dbReference type="SAM" id="MobiDB-lite"/>
    </source>
</evidence>
<proteinExistence type="predicted"/>
<keyword evidence="3" id="KW-1185">Reference proteome</keyword>
<reference evidence="3" key="1">
    <citation type="journal article" date="2009" name="Science">
        <title>The B73 maize genome: complexity, diversity, and dynamics.</title>
        <authorList>
            <person name="Schnable P.S."/>
            <person name="Ware D."/>
            <person name="Fulton R.S."/>
            <person name="Stein J.C."/>
            <person name="Wei F."/>
            <person name="Pasternak S."/>
            <person name="Liang C."/>
            <person name="Zhang J."/>
            <person name="Fulton L."/>
            <person name="Graves T.A."/>
            <person name="Minx P."/>
            <person name="Reily A.D."/>
            <person name="Courtney L."/>
            <person name="Kruchowski S.S."/>
            <person name="Tomlinson C."/>
            <person name="Strong C."/>
            <person name="Delehaunty K."/>
            <person name="Fronick C."/>
            <person name="Courtney B."/>
            <person name="Rock S.M."/>
            <person name="Belter E."/>
            <person name="Du F."/>
            <person name="Kim K."/>
            <person name="Abbott R.M."/>
            <person name="Cotton M."/>
            <person name="Levy A."/>
            <person name="Marchetto P."/>
            <person name="Ochoa K."/>
            <person name="Jackson S.M."/>
            <person name="Gillam B."/>
            <person name="Chen W."/>
            <person name="Yan L."/>
            <person name="Higginbotham J."/>
            <person name="Cardenas M."/>
            <person name="Waligorski J."/>
            <person name="Applebaum E."/>
            <person name="Phelps L."/>
            <person name="Falcone J."/>
            <person name="Kanchi K."/>
            <person name="Thane T."/>
            <person name="Scimone A."/>
            <person name="Thane N."/>
            <person name="Henke J."/>
            <person name="Wang T."/>
            <person name="Ruppert J."/>
            <person name="Shah N."/>
            <person name="Rotter K."/>
            <person name="Hodges J."/>
            <person name="Ingenthron E."/>
            <person name="Cordes M."/>
            <person name="Kohlberg S."/>
            <person name="Sgro J."/>
            <person name="Delgado B."/>
            <person name="Mead K."/>
            <person name="Chinwalla A."/>
            <person name="Leonard S."/>
            <person name="Crouse K."/>
            <person name="Collura K."/>
            <person name="Kudrna D."/>
            <person name="Currie J."/>
            <person name="He R."/>
            <person name="Angelova A."/>
            <person name="Rajasekar S."/>
            <person name="Mueller T."/>
            <person name="Lomeli R."/>
            <person name="Scara G."/>
            <person name="Ko A."/>
            <person name="Delaney K."/>
            <person name="Wissotski M."/>
            <person name="Lopez G."/>
            <person name="Campos D."/>
            <person name="Braidotti M."/>
            <person name="Ashley E."/>
            <person name="Golser W."/>
            <person name="Kim H."/>
            <person name="Lee S."/>
            <person name="Lin J."/>
            <person name="Dujmic Z."/>
            <person name="Kim W."/>
            <person name="Talag J."/>
            <person name="Zuccolo A."/>
            <person name="Fan C."/>
            <person name="Sebastian A."/>
            <person name="Kramer M."/>
            <person name="Spiegel L."/>
            <person name="Nascimento L."/>
            <person name="Zutavern T."/>
            <person name="Miller B."/>
            <person name="Ambroise C."/>
            <person name="Muller S."/>
            <person name="Spooner W."/>
            <person name="Narechania A."/>
            <person name="Ren L."/>
            <person name="Wei S."/>
            <person name="Kumari S."/>
            <person name="Faga B."/>
            <person name="Levy M.J."/>
            <person name="McMahan L."/>
            <person name="Van Buren P."/>
            <person name="Vaughn M.W."/>
            <person name="Ying K."/>
            <person name="Yeh C.-T."/>
            <person name="Emrich S.J."/>
            <person name="Jia Y."/>
            <person name="Kalyanaraman A."/>
            <person name="Hsia A.-P."/>
            <person name="Barbazuk W.B."/>
            <person name="Baucom R.S."/>
            <person name="Brutnell T.P."/>
            <person name="Carpita N.C."/>
            <person name="Chaparro C."/>
            <person name="Chia J.-M."/>
            <person name="Deragon J.-M."/>
            <person name="Estill J.C."/>
            <person name="Fu Y."/>
            <person name="Jeddeloh J.A."/>
            <person name="Han Y."/>
            <person name="Lee H."/>
            <person name="Li P."/>
            <person name="Lisch D.R."/>
            <person name="Liu S."/>
            <person name="Liu Z."/>
            <person name="Nagel D.H."/>
            <person name="McCann M.C."/>
            <person name="SanMiguel P."/>
            <person name="Myers A.M."/>
            <person name="Nettleton D."/>
            <person name="Nguyen J."/>
            <person name="Penning B.W."/>
            <person name="Ponnala L."/>
            <person name="Schneider K.L."/>
            <person name="Schwartz D.C."/>
            <person name="Sharma A."/>
            <person name="Soderlund C."/>
            <person name="Springer N.M."/>
            <person name="Sun Q."/>
            <person name="Wang H."/>
            <person name="Waterman M."/>
            <person name="Westerman R."/>
            <person name="Wolfgruber T.K."/>
            <person name="Yang L."/>
            <person name="Yu Y."/>
            <person name="Zhang L."/>
            <person name="Zhou S."/>
            <person name="Zhu Q."/>
            <person name="Bennetzen J.L."/>
            <person name="Dawe R.K."/>
            <person name="Jiang J."/>
            <person name="Jiang N."/>
            <person name="Presting G.G."/>
            <person name="Wessler S.R."/>
            <person name="Aluru S."/>
            <person name="Martienssen R.A."/>
            <person name="Clifton S.W."/>
            <person name="McCombie W.R."/>
            <person name="Wing R.A."/>
            <person name="Wilson R.K."/>
        </authorList>
    </citation>
    <scope>NUCLEOTIDE SEQUENCE [LARGE SCALE GENOMIC DNA]</scope>
    <source>
        <strain evidence="3">cv. B73</strain>
    </source>
</reference>
<protein>
    <submittedName>
        <fullName evidence="2">Uncharacterized protein</fullName>
    </submittedName>
</protein>
<dbReference type="Proteomes" id="UP000007305">
    <property type="component" value="Chromosome 4"/>
</dbReference>
<sequence length="152" mass="17084">MPSRKYVLEIATFRYALQRRPPPTAAELLFPVTTARFLANERRHHVVQRHALLVEHLPELLLADHQLHPDGGGAASSRQQGLAEGGGSGRRDLRQAARARRGRRWRVEDAAVVHDAHDLDLLPVVCLLNHQAVSHVDIYIYMAIARCGRTKI</sequence>
<reference evidence="2" key="2">
    <citation type="submission" date="2019-07" db="EMBL/GenBank/DDBJ databases">
        <authorList>
            <person name="Seetharam A."/>
            <person name="Woodhouse M."/>
            <person name="Cannon E."/>
        </authorList>
    </citation>
    <scope>NUCLEOTIDE SEQUENCE [LARGE SCALE GENOMIC DNA]</scope>
    <source>
        <strain evidence="2">cv. B73</strain>
    </source>
</reference>
<dbReference type="Gramene" id="Zm00001eb197060_T001">
    <property type="protein sequence ID" value="Zm00001eb197060_P001"/>
    <property type="gene ID" value="Zm00001eb197060"/>
</dbReference>
<feature type="region of interest" description="Disordered" evidence="1">
    <location>
        <begin position="68"/>
        <end position="97"/>
    </location>
</feature>
<dbReference type="AlphaFoldDB" id="A0A804NZ45"/>